<organism evidence="2 3">
    <name type="scientific">Hymenobacter humi</name>
    <dbReference type="NCBI Taxonomy" id="1411620"/>
    <lineage>
        <taxon>Bacteria</taxon>
        <taxon>Pseudomonadati</taxon>
        <taxon>Bacteroidota</taxon>
        <taxon>Cytophagia</taxon>
        <taxon>Cytophagales</taxon>
        <taxon>Hymenobacteraceae</taxon>
        <taxon>Hymenobacter</taxon>
    </lineage>
</organism>
<name>A0ABW2U2V8_9BACT</name>
<keyword evidence="3" id="KW-1185">Reference proteome</keyword>
<protein>
    <submittedName>
        <fullName evidence="2">Uncharacterized protein</fullName>
    </submittedName>
</protein>
<sequence>MIIEYAEKEAKGLPHVGETPPQVATEVVAHGKAAIAAIERAAPVVTKNQAEFGRLKNDMYCQDALANFYAEKVQAALRVLRYKYSHNVADLEQAVPYLERSLSYWQKLVGLTQGTYLYANSMQTSQRKIPMRGVDGTYKTWVEMLPVYQKEPGEPAPPHRLAQGRENRAGG</sequence>
<gene>
    <name evidence="2" type="ORF">ACFQT0_10110</name>
</gene>
<comment type="caution">
    <text evidence="2">The sequence shown here is derived from an EMBL/GenBank/DDBJ whole genome shotgun (WGS) entry which is preliminary data.</text>
</comment>
<accession>A0ABW2U2V8</accession>
<evidence type="ECO:0000313" key="2">
    <source>
        <dbReference type="EMBL" id="MFC7667697.1"/>
    </source>
</evidence>
<feature type="region of interest" description="Disordered" evidence="1">
    <location>
        <begin position="149"/>
        <end position="171"/>
    </location>
</feature>
<reference evidence="3" key="1">
    <citation type="journal article" date="2019" name="Int. J. Syst. Evol. Microbiol.">
        <title>The Global Catalogue of Microorganisms (GCM) 10K type strain sequencing project: providing services to taxonomists for standard genome sequencing and annotation.</title>
        <authorList>
            <consortium name="The Broad Institute Genomics Platform"/>
            <consortium name="The Broad Institute Genome Sequencing Center for Infectious Disease"/>
            <person name="Wu L."/>
            <person name="Ma J."/>
        </authorList>
    </citation>
    <scope>NUCLEOTIDE SEQUENCE [LARGE SCALE GENOMIC DNA]</scope>
    <source>
        <strain evidence="3">JCM 19635</strain>
    </source>
</reference>
<proteinExistence type="predicted"/>
<dbReference type="Proteomes" id="UP001596513">
    <property type="component" value="Unassembled WGS sequence"/>
</dbReference>
<dbReference type="EMBL" id="JBHTEK010000001">
    <property type="protein sequence ID" value="MFC7667697.1"/>
    <property type="molecule type" value="Genomic_DNA"/>
</dbReference>
<dbReference type="RefSeq" id="WP_380202430.1">
    <property type="nucleotide sequence ID" value="NZ_JBHTEK010000001.1"/>
</dbReference>
<evidence type="ECO:0000313" key="3">
    <source>
        <dbReference type="Proteomes" id="UP001596513"/>
    </source>
</evidence>
<evidence type="ECO:0000256" key="1">
    <source>
        <dbReference type="SAM" id="MobiDB-lite"/>
    </source>
</evidence>